<keyword evidence="3" id="KW-0560">Oxidoreductase</keyword>
<gene>
    <name evidence="13" type="ORF">SNE40_017670</name>
</gene>
<feature type="compositionally biased region" description="Polar residues" evidence="11">
    <location>
        <begin position="420"/>
        <end position="446"/>
    </location>
</feature>
<dbReference type="GO" id="GO:0016706">
    <property type="term" value="F:2-oxoglutarate-dependent dioxygenase activity"/>
    <property type="evidence" value="ECO:0007669"/>
    <property type="project" value="TreeGrafter"/>
</dbReference>
<evidence type="ECO:0000313" key="14">
    <source>
        <dbReference type="Proteomes" id="UP001347796"/>
    </source>
</evidence>
<dbReference type="PANTHER" id="PTHR12480">
    <property type="entry name" value="ARGININE DEMETHYLASE AND LYSYL-HYDROXYLASE JMJD"/>
    <property type="match status" value="1"/>
</dbReference>
<evidence type="ECO:0000256" key="6">
    <source>
        <dbReference type="ARBA" id="ARBA00047762"/>
    </source>
</evidence>
<feature type="region of interest" description="Disordered" evidence="11">
    <location>
        <begin position="387"/>
        <end position="455"/>
    </location>
</feature>
<comment type="similarity">
    <text evidence="5">Belongs to the JMJD6 family.</text>
</comment>
<dbReference type="InterPro" id="IPR003347">
    <property type="entry name" value="JmjC_dom"/>
</dbReference>
<evidence type="ECO:0000256" key="7">
    <source>
        <dbReference type="ARBA" id="ARBA00067203"/>
    </source>
</evidence>
<comment type="catalytic activity">
    <reaction evidence="6">
        <text>L-lysyl-[protein] + 2-oxoglutarate + O2 = 4-hydroxy-L-lysyl-[protein] + succinate + CO2</text>
        <dbReference type="Rhea" id="RHEA:57156"/>
        <dbReference type="Rhea" id="RHEA-COMP:9752"/>
        <dbReference type="Rhea" id="RHEA-COMP:15084"/>
        <dbReference type="ChEBI" id="CHEBI:15379"/>
        <dbReference type="ChEBI" id="CHEBI:16526"/>
        <dbReference type="ChEBI" id="CHEBI:16810"/>
        <dbReference type="ChEBI" id="CHEBI:29969"/>
        <dbReference type="ChEBI" id="CHEBI:30031"/>
        <dbReference type="ChEBI" id="CHEBI:141495"/>
    </reaction>
</comment>
<dbReference type="PROSITE" id="PS51184">
    <property type="entry name" value="JMJC"/>
    <property type="match status" value="1"/>
</dbReference>
<dbReference type="GO" id="GO:0140096">
    <property type="term" value="F:catalytic activity, acting on a protein"/>
    <property type="evidence" value="ECO:0007669"/>
    <property type="project" value="UniProtKB-ARBA"/>
</dbReference>
<dbReference type="AlphaFoldDB" id="A0AAN8JBJ3"/>
<dbReference type="GO" id="GO:0043565">
    <property type="term" value="F:sequence-specific DNA binding"/>
    <property type="evidence" value="ECO:0007669"/>
    <property type="project" value="TreeGrafter"/>
</dbReference>
<dbReference type="InterPro" id="IPR041667">
    <property type="entry name" value="Cupin_8"/>
</dbReference>
<evidence type="ECO:0000256" key="4">
    <source>
        <dbReference type="ARBA" id="ARBA00023004"/>
    </source>
</evidence>
<evidence type="ECO:0000256" key="3">
    <source>
        <dbReference type="ARBA" id="ARBA00023002"/>
    </source>
</evidence>
<evidence type="ECO:0000256" key="10">
    <source>
        <dbReference type="ARBA" id="ARBA00082904"/>
    </source>
</evidence>
<dbReference type="GO" id="GO:0046872">
    <property type="term" value="F:metal ion binding"/>
    <property type="evidence" value="ECO:0007669"/>
    <property type="project" value="UniProtKB-KW"/>
</dbReference>
<sequence>MASLSIEIPSITSSQVDEVCPRTNLEFPRLEVMPSYEEFFTNYLLPNRPCIFGSAVTAKWQSRQDWLKPVDGSPHLEFFKENFGDITVPVADCGKEEFSSHPKEDMTLSEYVDYLVQYKQDGYPQHERCLYLKDWHFIRDCPDYHAYTTPVYFSSDWLNEFWDIRERIHDDYRFVYIGPKGSWTPFHADVFRSYSWSANICGRKKWIFFPPGEEENLKDKFGNLMYDVNANIDPSRYPKANQVRQKLEVVQESGEIIFVPSGWHHQVINLEDTISINHNWLNGCSVMRCWQFIKSSLVDVEREIDDCKDMENWHQQCQIILKASGGVDYTEFYKFMSTIARHRITAIEYYIENTDTKQAVTDHTVLRNGDISANNDSTDTKQAVTDHTVLSNSDISDNSDTTVTNKKQTDTDLSSKRDISANNNRSTDTDFSSNSDISANNGSTDLKSLEKNSSKNDHGFQILDLCKTRKQCENKVDDKRHWRYLNVHHGVFDLRRVKDILIDMSQDFNFQQICNKELNIEELLIEINCSIDKVT</sequence>
<feature type="compositionally biased region" description="Low complexity" evidence="11">
    <location>
        <begin position="391"/>
        <end position="405"/>
    </location>
</feature>
<evidence type="ECO:0000256" key="2">
    <source>
        <dbReference type="ARBA" id="ARBA00022723"/>
    </source>
</evidence>
<feature type="compositionally biased region" description="Basic and acidic residues" evidence="11">
    <location>
        <begin position="407"/>
        <end position="419"/>
    </location>
</feature>
<dbReference type="InterPro" id="IPR050910">
    <property type="entry name" value="JMJD6_ArgDemeth/LysHydrox"/>
</dbReference>
<evidence type="ECO:0000256" key="11">
    <source>
        <dbReference type="SAM" id="MobiDB-lite"/>
    </source>
</evidence>
<evidence type="ECO:0000256" key="1">
    <source>
        <dbReference type="ARBA" id="ARBA00001954"/>
    </source>
</evidence>
<keyword evidence="2" id="KW-0479">Metal-binding</keyword>
<comment type="caution">
    <text evidence="13">The sequence shown here is derived from an EMBL/GenBank/DDBJ whole genome shotgun (WGS) entry which is preliminary data.</text>
</comment>
<evidence type="ECO:0000313" key="13">
    <source>
        <dbReference type="EMBL" id="KAK6174382.1"/>
    </source>
</evidence>
<dbReference type="FunFam" id="2.60.120.650:FF:000030">
    <property type="entry name" value="JmjC domain-containing protein 4"/>
    <property type="match status" value="1"/>
</dbReference>
<dbReference type="GO" id="GO:0045905">
    <property type="term" value="P:positive regulation of translational termination"/>
    <property type="evidence" value="ECO:0007669"/>
    <property type="project" value="TreeGrafter"/>
</dbReference>
<evidence type="ECO:0000256" key="9">
    <source>
        <dbReference type="ARBA" id="ARBA00080747"/>
    </source>
</evidence>
<evidence type="ECO:0000259" key="12">
    <source>
        <dbReference type="PROSITE" id="PS51184"/>
    </source>
</evidence>
<feature type="domain" description="JmjC" evidence="12">
    <location>
        <begin position="138"/>
        <end position="297"/>
    </location>
</feature>
<dbReference type="PANTHER" id="PTHR12480:SF6">
    <property type="entry name" value="2-OXOGLUTARATE AND IRON-DEPENDENT OXYGENASE JMJD4"/>
    <property type="match status" value="1"/>
</dbReference>
<organism evidence="13 14">
    <name type="scientific">Patella caerulea</name>
    <name type="common">Rayed Mediterranean limpet</name>
    <dbReference type="NCBI Taxonomy" id="87958"/>
    <lineage>
        <taxon>Eukaryota</taxon>
        <taxon>Metazoa</taxon>
        <taxon>Spiralia</taxon>
        <taxon>Lophotrochozoa</taxon>
        <taxon>Mollusca</taxon>
        <taxon>Gastropoda</taxon>
        <taxon>Patellogastropoda</taxon>
        <taxon>Patelloidea</taxon>
        <taxon>Patellidae</taxon>
        <taxon>Patella</taxon>
    </lineage>
</organism>
<keyword evidence="4" id="KW-0408">Iron</keyword>
<evidence type="ECO:0000256" key="5">
    <source>
        <dbReference type="ARBA" id="ARBA00038068"/>
    </source>
</evidence>
<reference evidence="13 14" key="1">
    <citation type="submission" date="2024-01" db="EMBL/GenBank/DDBJ databases">
        <title>The genome of the rayed Mediterranean limpet Patella caerulea (Linnaeus, 1758).</title>
        <authorList>
            <person name="Anh-Thu Weber A."/>
            <person name="Halstead-Nussloch G."/>
        </authorList>
    </citation>
    <scope>NUCLEOTIDE SEQUENCE [LARGE SCALE GENOMIC DNA]</scope>
    <source>
        <strain evidence="13">AATW-2023a</strain>
        <tissue evidence="13">Whole specimen</tissue>
    </source>
</reference>
<protein>
    <recommendedName>
        <fullName evidence="7">2-oxoglutarate and iron-dependent oxygenase JMJD4</fullName>
    </recommendedName>
    <alternativeName>
        <fullName evidence="8">JmjC domain-containing protein 4</fullName>
    </alternativeName>
    <alternativeName>
        <fullName evidence="10">Jumonji domain-containing protein 4</fullName>
    </alternativeName>
    <alternativeName>
        <fullName evidence="9">Lysyl-hydroxylase JMJD4</fullName>
    </alternativeName>
</protein>
<name>A0AAN8JBJ3_PATCE</name>
<dbReference type="SUPFAM" id="SSF51197">
    <property type="entry name" value="Clavaminate synthase-like"/>
    <property type="match status" value="1"/>
</dbReference>
<dbReference type="GO" id="GO:0005634">
    <property type="term" value="C:nucleus"/>
    <property type="evidence" value="ECO:0007669"/>
    <property type="project" value="TreeGrafter"/>
</dbReference>
<keyword evidence="14" id="KW-1185">Reference proteome</keyword>
<proteinExistence type="inferred from homology"/>
<evidence type="ECO:0000256" key="8">
    <source>
        <dbReference type="ARBA" id="ARBA00078704"/>
    </source>
</evidence>
<dbReference type="SMART" id="SM00558">
    <property type="entry name" value="JmjC"/>
    <property type="match status" value="1"/>
</dbReference>
<comment type="cofactor">
    <cofactor evidence="1">
        <name>Fe(2+)</name>
        <dbReference type="ChEBI" id="CHEBI:29033"/>
    </cofactor>
</comment>
<accession>A0AAN8JBJ3</accession>
<dbReference type="Proteomes" id="UP001347796">
    <property type="component" value="Unassembled WGS sequence"/>
</dbReference>
<dbReference type="GO" id="GO:0005737">
    <property type="term" value="C:cytoplasm"/>
    <property type="evidence" value="ECO:0007669"/>
    <property type="project" value="TreeGrafter"/>
</dbReference>
<dbReference type="EMBL" id="JAZGQO010000011">
    <property type="protein sequence ID" value="KAK6174382.1"/>
    <property type="molecule type" value="Genomic_DNA"/>
</dbReference>
<dbReference type="Gene3D" id="2.60.120.650">
    <property type="entry name" value="Cupin"/>
    <property type="match status" value="1"/>
</dbReference>
<dbReference type="Pfam" id="PF13621">
    <property type="entry name" value="Cupin_8"/>
    <property type="match status" value="1"/>
</dbReference>